<dbReference type="AlphaFoldDB" id="A0A834X910"/>
<sequence>MPLLDWKQRENLNNSISRLKVVSLNLELLILVSFHGVTVFIGLDKERVVKKRKEMMFDEKKAIDEVKDQRTGNQRWCKWGGRVVMIEVLYSFM</sequence>
<keyword evidence="1" id="KW-0472">Membrane</keyword>
<proteinExistence type="predicted"/>
<keyword evidence="1" id="KW-0812">Transmembrane</keyword>
<reference evidence="2" key="1">
    <citation type="submission" date="2020-09" db="EMBL/GenBank/DDBJ databases">
        <title>Genome-Enabled Discovery of Anthraquinone Biosynthesis in Senna tora.</title>
        <authorList>
            <person name="Kang S.-H."/>
            <person name="Pandey R.P."/>
            <person name="Lee C.-M."/>
            <person name="Sim J.-S."/>
            <person name="Jeong J.-T."/>
            <person name="Choi B.-S."/>
            <person name="Jung M."/>
            <person name="Ginzburg D."/>
            <person name="Zhao K."/>
            <person name="Won S.Y."/>
            <person name="Oh T.-J."/>
            <person name="Yu Y."/>
            <person name="Kim N.-H."/>
            <person name="Lee O.R."/>
            <person name="Lee T.-H."/>
            <person name="Bashyal P."/>
            <person name="Kim T.-S."/>
            <person name="Lee W.-H."/>
            <person name="Kawkins C."/>
            <person name="Kim C.-K."/>
            <person name="Kim J.S."/>
            <person name="Ahn B.O."/>
            <person name="Rhee S.Y."/>
            <person name="Sohng J.K."/>
        </authorList>
    </citation>
    <scope>NUCLEOTIDE SEQUENCE</scope>
    <source>
        <tissue evidence="2">Leaf</tissue>
    </source>
</reference>
<accession>A0A834X910</accession>
<keyword evidence="1" id="KW-1133">Transmembrane helix</keyword>
<evidence type="ECO:0008006" key="4">
    <source>
        <dbReference type="Google" id="ProtNLM"/>
    </source>
</evidence>
<comment type="caution">
    <text evidence="2">The sequence shown here is derived from an EMBL/GenBank/DDBJ whole genome shotgun (WGS) entry which is preliminary data.</text>
</comment>
<evidence type="ECO:0000313" key="2">
    <source>
        <dbReference type="EMBL" id="KAF7840290.1"/>
    </source>
</evidence>
<dbReference type="Proteomes" id="UP000634136">
    <property type="component" value="Unassembled WGS sequence"/>
</dbReference>
<protein>
    <recommendedName>
        <fullName evidence="4">Transmembrane protein</fullName>
    </recommendedName>
</protein>
<evidence type="ECO:0000313" key="3">
    <source>
        <dbReference type="Proteomes" id="UP000634136"/>
    </source>
</evidence>
<evidence type="ECO:0000256" key="1">
    <source>
        <dbReference type="SAM" id="Phobius"/>
    </source>
</evidence>
<dbReference type="EMBL" id="JAAIUW010000002">
    <property type="protein sequence ID" value="KAF7840290.1"/>
    <property type="molecule type" value="Genomic_DNA"/>
</dbReference>
<name>A0A834X910_9FABA</name>
<organism evidence="2 3">
    <name type="scientific">Senna tora</name>
    <dbReference type="NCBI Taxonomy" id="362788"/>
    <lineage>
        <taxon>Eukaryota</taxon>
        <taxon>Viridiplantae</taxon>
        <taxon>Streptophyta</taxon>
        <taxon>Embryophyta</taxon>
        <taxon>Tracheophyta</taxon>
        <taxon>Spermatophyta</taxon>
        <taxon>Magnoliopsida</taxon>
        <taxon>eudicotyledons</taxon>
        <taxon>Gunneridae</taxon>
        <taxon>Pentapetalae</taxon>
        <taxon>rosids</taxon>
        <taxon>fabids</taxon>
        <taxon>Fabales</taxon>
        <taxon>Fabaceae</taxon>
        <taxon>Caesalpinioideae</taxon>
        <taxon>Cassia clade</taxon>
        <taxon>Senna</taxon>
    </lineage>
</organism>
<gene>
    <name evidence="2" type="ORF">G2W53_002588</name>
</gene>
<keyword evidence="3" id="KW-1185">Reference proteome</keyword>
<feature type="transmembrane region" description="Helical" evidence="1">
    <location>
        <begin position="20"/>
        <end position="43"/>
    </location>
</feature>